<evidence type="ECO:0000256" key="1">
    <source>
        <dbReference type="SAM" id="MobiDB-lite"/>
    </source>
</evidence>
<protein>
    <submittedName>
        <fullName evidence="3">Uncharacterized protein</fullName>
    </submittedName>
</protein>
<name>A0A6U6A7G6_GUITH</name>
<dbReference type="SMART" id="SM01425">
    <property type="entry name" value="EsV_1_7"/>
    <property type="match status" value="3"/>
</dbReference>
<reference evidence="3" key="1">
    <citation type="submission" date="2021-01" db="EMBL/GenBank/DDBJ databases">
        <authorList>
            <person name="Corre E."/>
            <person name="Pelletier E."/>
            <person name="Niang G."/>
            <person name="Scheremetjew M."/>
            <person name="Finn R."/>
            <person name="Kale V."/>
            <person name="Holt S."/>
            <person name="Cochrane G."/>
            <person name="Meng A."/>
            <person name="Brown T."/>
            <person name="Cohen L."/>
        </authorList>
    </citation>
    <scope>NUCLEOTIDE SEQUENCE</scope>
    <source>
        <strain evidence="3">CCMP 2712</strain>
    </source>
</reference>
<gene>
    <name evidence="2" type="ORF">GTHE00462_LOCUS18341</name>
    <name evidence="3" type="ORF">GTHE00462_LOCUS18343</name>
</gene>
<dbReference type="EMBL" id="HBKN01023403">
    <property type="protein sequence ID" value="CAE2305480.1"/>
    <property type="molecule type" value="Transcribed_RNA"/>
</dbReference>
<feature type="region of interest" description="Disordered" evidence="1">
    <location>
        <begin position="134"/>
        <end position="156"/>
    </location>
</feature>
<dbReference type="Gene3D" id="6.10.140.110">
    <property type="match status" value="1"/>
</dbReference>
<proteinExistence type="predicted"/>
<dbReference type="EMBL" id="HBKN01023405">
    <property type="protein sequence ID" value="CAE2305483.1"/>
    <property type="molecule type" value="Transcribed_RNA"/>
</dbReference>
<dbReference type="Pfam" id="PF19114">
    <property type="entry name" value="EsV_1_7_cys"/>
    <property type="match status" value="3"/>
</dbReference>
<dbReference type="AlphaFoldDB" id="A0A6U6A7G6"/>
<evidence type="ECO:0000313" key="2">
    <source>
        <dbReference type="EMBL" id="CAE2305480.1"/>
    </source>
</evidence>
<sequence>MLCPPPGRGIGMVPGLPWCPGSRQRLLDMSILVLSLLLFASSLGHVPQHDLQWRQVAQELHENNNALLSALSPLNPAPPAPPQLEHVDVCLQGSCSNQAMHGHPGTSIKLYCQEHKQALHRVIHDLPFSSGVQHSRHRRIRSSFPQRSDRRGSTPRQWLHKKCREEGCSKQPCFGLVGSPPVYCNLHRTKDMQNVASRKCRMENCTKQASYGESGGQIKFCMQHKNESHVNLRTQSSTRKHGRQACLLDGLNDEEMDLLMKKNVSEMNEHELRGAVLKFRTILRSTTRTESTILLNSSHQIEPWAPVSSTSMHLARLLEMDYDATTFDAVLQDQFDTLDKLRGF</sequence>
<evidence type="ECO:0000313" key="3">
    <source>
        <dbReference type="EMBL" id="CAE2305483.1"/>
    </source>
</evidence>
<accession>A0A6U6A7G6</accession>
<dbReference type="InterPro" id="IPR043822">
    <property type="entry name" value="EsV_1_7_cys"/>
</dbReference>
<organism evidence="3">
    <name type="scientific">Guillardia theta</name>
    <name type="common">Cryptophyte</name>
    <name type="synonym">Cryptomonas phi</name>
    <dbReference type="NCBI Taxonomy" id="55529"/>
    <lineage>
        <taxon>Eukaryota</taxon>
        <taxon>Cryptophyceae</taxon>
        <taxon>Pyrenomonadales</taxon>
        <taxon>Geminigeraceae</taxon>
        <taxon>Guillardia</taxon>
    </lineage>
</organism>